<comment type="activity regulation">
    <text evidence="7">Allosterically activated by fructose 1,6-bisphosphate (FBP).</text>
</comment>
<dbReference type="PANTHER" id="PTHR43128">
    <property type="entry name" value="L-2-HYDROXYCARBOXYLATE DEHYDROGENASE (NAD(P)(+))"/>
    <property type="match status" value="1"/>
</dbReference>
<feature type="active site" description="Proton acceptor" evidence="7 8">
    <location>
        <position position="179"/>
    </location>
</feature>
<dbReference type="InterPro" id="IPR036291">
    <property type="entry name" value="NAD(P)-bd_dom_sf"/>
</dbReference>
<dbReference type="Gene3D" id="3.40.50.720">
    <property type="entry name" value="NAD(P)-binding Rossmann-like Domain"/>
    <property type="match status" value="1"/>
</dbReference>
<feature type="domain" description="Lactate/malate dehydrogenase C-terminal" evidence="11">
    <location>
        <begin position="149"/>
        <end position="311"/>
    </location>
</feature>
<evidence type="ECO:0000256" key="8">
    <source>
        <dbReference type="PIRSR" id="PIRSR000102-1"/>
    </source>
</evidence>
<dbReference type="RefSeq" id="WP_121900725.1">
    <property type="nucleotide sequence ID" value="NZ_REFW01000001.1"/>
</dbReference>
<evidence type="ECO:0000313" key="12">
    <source>
        <dbReference type="EMBL" id="RMB62175.1"/>
    </source>
</evidence>
<dbReference type="InterPro" id="IPR015955">
    <property type="entry name" value="Lactate_DH/Glyco_Ohase_4_C"/>
</dbReference>
<gene>
    <name evidence="7" type="primary">ldh</name>
    <name evidence="12" type="ORF">EAX62_06315</name>
</gene>
<evidence type="ECO:0000313" key="13">
    <source>
        <dbReference type="Proteomes" id="UP000275256"/>
    </source>
</evidence>
<feature type="binding site" evidence="7">
    <location>
        <position position="172"/>
    </location>
    <ligand>
        <name>beta-D-fructose 1,6-bisphosphate</name>
        <dbReference type="ChEBI" id="CHEBI:32966"/>
        <note>allosteric activator</note>
    </ligand>
</feature>
<dbReference type="PANTHER" id="PTHR43128:SF16">
    <property type="entry name" value="L-LACTATE DEHYDROGENASE"/>
    <property type="match status" value="1"/>
</dbReference>
<feature type="binding site" evidence="7">
    <location>
        <position position="233"/>
    </location>
    <ligand>
        <name>substrate</name>
    </ligand>
</feature>
<keyword evidence="5 7" id="KW-0520">NAD</keyword>
<keyword evidence="7" id="KW-0963">Cytoplasm</keyword>
<feature type="binding site" evidence="7">
    <location>
        <position position="157"/>
    </location>
    <ligand>
        <name>beta-D-fructose 1,6-bisphosphate</name>
        <dbReference type="ChEBI" id="CHEBI:32966"/>
        <note>allosteric activator</note>
    </ligand>
</feature>
<dbReference type="NCBIfam" id="NF000824">
    <property type="entry name" value="PRK00066.1"/>
    <property type="match status" value="1"/>
</dbReference>
<dbReference type="GO" id="GO:0006089">
    <property type="term" value="P:lactate metabolic process"/>
    <property type="evidence" value="ECO:0007669"/>
    <property type="project" value="TreeGrafter"/>
</dbReference>
<name>A0A3M0GAY2_9ACTN</name>
<accession>A0A3M0GAY2</accession>
<comment type="catalytic activity">
    <reaction evidence="6 7">
        <text>(S)-lactate + NAD(+) = pyruvate + NADH + H(+)</text>
        <dbReference type="Rhea" id="RHEA:23444"/>
        <dbReference type="ChEBI" id="CHEBI:15361"/>
        <dbReference type="ChEBI" id="CHEBI:15378"/>
        <dbReference type="ChEBI" id="CHEBI:16651"/>
        <dbReference type="ChEBI" id="CHEBI:57540"/>
        <dbReference type="ChEBI" id="CHEBI:57945"/>
        <dbReference type="EC" id="1.1.1.27"/>
    </reaction>
</comment>
<feature type="binding site" evidence="7">
    <location>
        <begin position="152"/>
        <end position="155"/>
    </location>
    <ligand>
        <name>substrate</name>
    </ligand>
</feature>
<feature type="binding site" evidence="7">
    <location>
        <begin position="124"/>
        <end position="127"/>
    </location>
    <ligand>
        <name>substrate</name>
    </ligand>
</feature>
<feature type="binding site" evidence="7">
    <location>
        <position position="92"/>
    </location>
    <ligand>
        <name>substrate</name>
    </ligand>
</feature>
<feature type="binding site" evidence="7">
    <location>
        <position position="17"/>
    </location>
    <ligand>
        <name>NAD(+)</name>
        <dbReference type="ChEBI" id="CHEBI:57540"/>
    </ligand>
</feature>
<dbReference type="EMBL" id="REFW01000001">
    <property type="protein sequence ID" value="RMB62175.1"/>
    <property type="molecule type" value="Genomic_DNA"/>
</dbReference>
<dbReference type="GO" id="GO:0005737">
    <property type="term" value="C:cytoplasm"/>
    <property type="evidence" value="ECO:0007669"/>
    <property type="project" value="UniProtKB-SubCell"/>
</dbReference>
<dbReference type="Pfam" id="PF02866">
    <property type="entry name" value="Ldh_1_C"/>
    <property type="match status" value="1"/>
</dbReference>
<reference evidence="12 13" key="1">
    <citation type="submission" date="2018-10" db="EMBL/GenBank/DDBJ databases">
        <title>Tessaracoccus antarcticuss sp. nov., isolated from sediment.</title>
        <authorList>
            <person name="Zhou L.Y."/>
            <person name="Du Z.J."/>
        </authorList>
    </citation>
    <scope>NUCLEOTIDE SEQUENCE [LARGE SCALE GENOMIC DNA]</scope>
    <source>
        <strain evidence="12 13">JDX10</strain>
    </source>
</reference>
<dbReference type="PRINTS" id="PR00086">
    <property type="entry name" value="LLDHDRGNASE"/>
</dbReference>
<dbReference type="InterPro" id="IPR001557">
    <property type="entry name" value="L-lactate/malate_DH"/>
</dbReference>
<dbReference type="InterPro" id="IPR011304">
    <property type="entry name" value="L-lactate_DH"/>
</dbReference>
<evidence type="ECO:0000256" key="2">
    <source>
        <dbReference type="ARBA" id="ARBA00006054"/>
    </source>
</evidence>
<evidence type="ECO:0000256" key="3">
    <source>
        <dbReference type="ARBA" id="ARBA00012967"/>
    </source>
</evidence>
<keyword evidence="4 7" id="KW-0560">Oxidoreductase</keyword>
<dbReference type="Pfam" id="PF00056">
    <property type="entry name" value="Ldh_1_N"/>
    <property type="match status" value="1"/>
</dbReference>
<feature type="binding site" evidence="7 9">
    <location>
        <position position="38"/>
    </location>
    <ligand>
        <name>NAD(+)</name>
        <dbReference type="ChEBI" id="CHEBI:57540"/>
    </ligand>
</feature>
<dbReference type="NCBIfam" id="TIGR01771">
    <property type="entry name" value="L-LDH-NAD"/>
    <property type="match status" value="1"/>
</dbReference>
<dbReference type="AlphaFoldDB" id="A0A3M0GAY2"/>
<keyword evidence="7" id="KW-0597">Phosphoprotein</keyword>
<feature type="binding site" evidence="7">
    <location>
        <position position="86"/>
    </location>
    <ligand>
        <name>substrate</name>
    </ligand>
</feature>
<evidence type="ECO:0000256" key="7">
    <source>
        <dbReference type="HAMAP-Rule" id="MF_00488"/>
    </source>
</evidence>
<dbReference type="OrthoDB" id="9802969at2"/>
<comment type="subunit">
    <text evidence="7">Homotetramer.</text>
</comment>
<dbReference type="GO" id="GO:0006096">
    <property type="term" value="P:glycolytic process"/>
    <property type="evidence" value="ECO:0007669"/>
    <property type="project" value="UniProtKB-UniRule"/>
</dbReference>
<keyword evidence="13" id="KW-1185">Reference proteome</keyword>
<organism evidence="12 13">
    <name type="scientific">Tessaracoccus antarcticus</name>
    <dbReference type="NCBI Taxonomy" id="2479848"/>
    <lineage>
        <taxon>Bacteria</taxon>
        <taxon>Bacillati</taxon>
        <taxon>Actinomycetota</taxon>
        <taxon>Actinomycetes</taxon>
        <taxon>Propionibacteriales</taxon>
        <taxon>Propionibacteriaceae</taxon>
        <taxon>Tessaracoccus</taxon>
    </lineage>
</organism>
<dbReference type="InterPro" id="IPR001236">
    <property type="entry name" value="Lactate/malate_DH_N"/>
</dbReference>
<evidence type="ECO:0000259" key="11">
    <source>
        <dbReference type="Pfam" id="PF02866"/>
    </source>
</evidence>
<feature type="binding site" evidence="7">
    <location>
        <position position="147"/>
    </location>
    <ligand>
        <name>NAD(+)</name>
        <dbReference type="ChEBI" id="CHEBI:57540"/>
    </ligand>
</feature>
<protein>
    <recommendedName>
        <fullName evidence="3 7">L-lactate dehydrogenase</fullName>
        <shortName evidence="7">L-LDH</shortName>
        <ecNumber evidence="3 7">1.1.1.27</ecNumber>
    </recommendedName>
</protein>
<comment type="similarity">
    <text evidence="2 7">Belongs to the LDH/MDH superfamily. LDH family.</text>
</comment>
<evidence type="ECO:0000259" key="10">
    <source>
        <dbReference type="Pfam" id="PF00056"/>
    </source>
</evidence>
<proteinExistence type="inferred from homology"/>
<evidence type="ECO:0000256" key="6">
    <source>
        <dbReference type="ARBA" id="ARBA00049258"/>
    </source>
</evidence>
<dbReference type="InterPro" id="IPR022383">
    <property type="entry name" value="Lactate/malate_DH_C"/>
</dbReference>
<feature type="binding site" evidence="7">
    <location>
        <begin position="83"/>
        <end position="84"/>
    </location>
    <ligand>
        <name>NAD(+)</name>
        <dbReference type="ChEBI" id="CHEBI:57540"/>
    </ligand>
</feature>
<evidence type="ECO:0000256" key="5">
    <source>
        <dbReference type="ARBA" id="ARBA00023027"/>
    </source>
</evidence>
<comment type="caution">
    <text evidence="12">The sequence shown here is derived from an EMBL/GenBank/DDBJ whole genome shotgun (WGS) entry which is preliminary data.</text>
</comment>
<evidence type="ECO:0000256" key="4">
    <source>
        <dbReference type="ARBA" id="ARBA00023002"/>
    </source>
</evidence>
<dbReference type="UniPathway" id="UPA00554">
    <property type="reaction ID" value="UER00611"/>
</dbReference>
<dbReference type="EC" id="1.1.1.27" evidence="3 7"/>
<sequence>MEARRRNKLTIVGAGAVGSSLAYAALMRGVARNVVLYDVNGSKARAEALDLEHGSEFMPTARVEGSNDPEITRNSDVVVITAGAKQKPGESRMDLAASTVELMKKVIPPMVERSPEALFLMVTNPVDVTTYAALKISGLPRNQLFGSGTVLDSARLRVLVAQHCGVAIGNVHAYICGEHGDSEIPLWSSATIGGVPLLKWELQTGRLGESVRDDMADRVVNAAYEVIAGKGATNYGIGVSGTRIIEAMFNDEHRVLPVSSLLEGWHGISDVCMSVPTIVDRLGVGMTLEMPLQDGELGCMHDSAEVIRSTLRRIGF</sequence>
<dbReference type="SUPFAM" id="SSF51735">
    <property type="entry name" value="NAD(P)-binding Rossmann-fold domains"/>
    <property type="match status" value="1"/>
</dbReference>
<feature type="binding site" evidence="7">
    <location>
        <position position="43"/>
    </location>
    <ligand>
        <name>NAD(+)</name>
        <dbReference type="ChEBI" id="CHEBI:57540"/>
    </ligand>
</feature>
<feature type="binding site" evidence="7 9">
    <location>
        <begin position="122"/>
        <end position="124"/>
    </location>
    <ligand>
        <name>NAD(+)</name>
        <dbReference type="ChEBI" id="CHEBI:57540"/>
    </ligand>
</feature>
<feature type="binding site" evidence="9">
    <location>
        <begin position="13"/>
        <end position="18"/>
    </location>
    <ligand>
        <name>NAD(+)</name>
        <dbReference type="ChEBI" id="CHEBI:57540"/>
    </ligand>
</feature>
<comment type="subcellular location">
    <subcellularLocation>
        <location evidence="7">Cytoplasm</location>
    </subcellularLocation>
</comment>
<comment type="pathway">
    <text evidence="1 7">Fermentation; pyruvate fermentation to lactate; (S)-lactate from pyruvate: step 1/1.</text>
</comment>
<dbReference type="PIRSF" id="PIRSF000102">
    <property type="entry name" value="Lac_mal_DH"/>
    <property type="match status" value="1"/>
</dbReference>
<dbReference type="Proteomes" id="UP000275256">
    <property type="component" value="Unassembled WGS sequence"/>
</dbReference>
<dbReference type="CDD" id="cd05292">
    <property type="entry name" value="LDH_2"/>
    <property type="match status" value="1"/>
</dbReference>
<feature type="domain" description="Lactate/malate dehydrogenase N-terminal" evidence="10">
    <location>
        <begin position="8"/>
        <end position="146"/>
    </location>
</feature>
<evidence type="ECO:0000256" key="9">
    <source>
        <dbReference type="PIRSR" id="PIRSR000102-3"/>
    </source>
</evidence>
<dbReference type="HAMAP" id="MF_00488">
    <property type="entry name" value="Lactate_dehydrog"/>
    <property type="match status" value="1"/>
</dbReference>
<dbReference type="Gene3D" id="3.90.110.10">
    <property type="entry name" value="Lactate dehydrogenase/glycoside hydrolase, family 4, C-terminal"/>
    <property type="match status" value="1"/>
</dbReference>
<dbReference type="SUPFAM" id="SSF56327">
    <property type="entry name" value="LDH C-terminal domain-like"/>
    <property type="match status" value="1"/>
</dbReference>
<feature type="modified residue" description="Phosphotyrosine" evidence="7">
    <location>
        <position position="224"/>
    </location>
</feature>
<evidence type="ECO:0000256" key="1">
    <source>
        <dbReference type="ARBA" id="ARBA00004843"/>
    </source>
</evidence>
<comment type="caution">
    <text evidence="7">Lacks conserved residue(s) required for the propagation of feature annotation.</text>
</comment>
<dbReference type="GO" id="GO:0004459">
    <property type="term" value="F:L-lactate dehydrogenase (NAD+) activity"/>
    <property type="evidence" value="ECO:0007669"/>
    <property type="project" value="UniProtKB-UniRule"/>
</dbReference>
<comment type="function">
    <text evidence="7">Catalyzes the conversion of lactate to pyruvate.</text>
</comment>
<keyword evidence="7" id="KW-0021">Allosteric enzyme</keyword>